<dbReference type="STRING" id="1123756.MGEO_01265"/>
<dbReference type="Gene3D" id="3.40.50.1820">
    <property type="entry name" value="alpha/beta hydrolase"/>
    <property type="match status" value="1"/>
</dbReference>
<dbReference type="EMBL" id="JFKC01000001">
    <property type="protein sequence ID" value="OSQ53219.1"/>
    <property type="molecule type" value="Genomic_DNA"/>
</dbReference>
<dbReference type="OrthoDB" id="8107794at2"/>
<accession>A0A1X4NQK0</accession>
<keyword evidence="3" id="KW-1185">Reference proteome</keyword>
<sequence length="602" mass="67831">MRVETNDRLTHLVYEASLDNSLLPELILELTEQVQLAADGRMIEAESRQDLSDLMEHFRRAIEISEKMVRLQERGSDLEAVLGTFAVGIALIDDSGRPIVVNRAMRETGLALEAPIRLLPAGHADATLPEAQSLSRWVSETNRIETPQSLMTRDSDTTYLLLPRQEAIRMGFPAKAAAVLVATNPNTADGLRALANAHDLTLREQALVRGLMETSDLRKASKAMGISYESGRTYLKRVFEKTGLTSQVDLINTIARSPMSMFRERQTTDEERFQVRRLHRLPDGRMLEYFILGPEKGRPVLLFDALSGSSIDLTGFPRQYYEHLEHYGVRLVMPCRPGIYRSDFRKMTSLRDFAPDLENLIDALGNDQVSLMSFSFGSGIALATAHELPDRIRKVVLSSPSYPAYKHENWRELDQFYHLSAVLAQRWPAMFRQLIPFLVRSIIQNAPRYMERYCNRTPSTHDVELLSHPTIGIRSSRMLEERTAGGVNGMVEENLLNARGWDFDVSMIHTEVEIYHGAFDNVAPAQGGETLARTLPNASFTKFDDKGHYQHISSWPWMVARAAGFDVAPYDRIYTIPDLRHSCSLSPFGDIATDIASLGSGY</sequence>
<evidence type="ECO:0000313" key="3">
    <source>
        <dbReference type="Proteomes" id="UP000193926"/>
    </source>
</evidence>
<dbReference type="GO" id="GO:0006355">
    <property type="term" value="P:regulation of DNA-templated transcription"/>
    <property type="evidence" value="ECO:0007669"/>
    <property type="project" value="InterPro"/>
</dbReference>
<dbReference type="Gene3D" id="1.10.10.10">
    <property type="entry name" value="Winged helix-like DNA-binding domain superfamily/Winged helix DNA-binding domain"/>
    <property type="match status" value="1"/>
</dbReference>
<dbReference type="InterPro" id="IPR029058">
    <property type="entry name" value="AB_hydrolase_fold"/>
</dbReference>
<evidence type="ECO:0000313" key="2">
    <source>
        <dbReference type="EMBL" id="OSQ53219.1"/>
    </source>
</evidence>
<dbReference type="AlphaFoldDB" id="A0A1X4NQK0"/>
<name>A0A1X4NQK0_9RHOB</name>
<dbReference type="RefSeq" id="WP_085634879.1">
    <property type="nucleotide sequence ID" value="NZ_JFKC01000001.1"/>
</dbReference>
<dbReference type="InterPro" id="IPR050471">
    <property type="entry name" value="AB_hydrolase"/>
</dbReference>
<dbReference type="InterPro" id="IPR000792">
    <property type="entry name" value="Tscrpt_reg_LuxR_C"/>
</dbReference>
<dbReference type="PANTHER" id="PTHR43433">
    <property type="entry name" value="HYDROLASE, ALPHA/BETA FOLD FAMILY PROTEIN"/>
    <property type="match status" value="1"/>
</dbReference>
<dbReference type="Pfam" id="PF00561">
    <property type="entry name" value="Abhydrolase_1"/>
    <property type="match status" value="1"/>
</dbReference>
<dbReference type="InterPro" id="IPR016032">
    <property type="entry name" value="Sig_transdc_resp-reg_C-effctor"/>
</dbReference>
<dbReference type="PANTHER" id="PTHR43433:SF10">
    <property type="entry name" value="AB HYDROLASE-1 DOMAIN-CONTAINING PROTEIN"/>
    <property type="match status" value="1"/>
</dbReference>
<evidence type="ECO:0000259" key="1">
    <source>
        <dbReference type="SMART" id="SM00421"/>
    </source>
</evidence>
<feature type="domain" description="HTH luxR-type" evidence="1">
    <location>
        <begin position="197"/>
        <end position="254"/>
    </location>
</feature>
<dbReference type="SUPFAM" id="SSF53474">
    <property type="entry name" value="alpha/beta-Hydrolases"/>
    <property type="match status" value="1"/>
</dbReference>
<proteinExistence type="predicted"/>
<dbReference type="SMART" id="SM00421">
    <property type="entry name" value="HTH_LUXR"/>
    <property type="match status" value="1"/>
</dbReference>
<dbReference type="InterPro" id="IPR036388">
    <property type="entry name" value="WH-like_DNA-bd_sf"/>
</dbReference>
<reference evidence="2 3" key="1">
    <citation type="submission" date="2014-03" db="EMBL/GenBank/DDBJ databases">
        <title>The draft genome sequence of Marivita geojedonensis KCTC 23882.</title>
        <authorList>
            <person name="Lai Q."/>
            <person name="Shao Z."/>
        </authorList>
    </citation>
    <scope>NUCLEOTIDE SEQUENCE [LARGE SCALE GENOMIC DNA]</scope>
    <source>
        <strain evidence="2 3">DPG-138</strain>
    </source>
</reference>
<gene>
    <name evidence="2" type="ORF">MGEO_01265</name>
</gene>
<dbReference type="SUPFAM" id="SSF46894">
    <property type="entry name" value="C-terminal effector domain of the bipartite response regulators"/>
    <property type="match status" value="1"/>
</dbReference>
<comment type="caution">
    <text evidence="2">The sequence shown here is derived from an EMBL/GenBank/DDBJ whole genome shotgun (WGS) entry which is preliminary data.</text>
</comment>
<dbReference type="GO" id="GO:0003677">
    <property type="term" value="F:DNA binding"/>
    <property type="evidence" value="ECO:0007669"/>
    <property type="project" value="InterPro"/>
</dbReference>
<dbReference type="InterPro" id="IPR000073">
    <property type="entry name" value="AB_hydrolase_1"/>
</dbReference>
<organism evidence="2 3">
    <name type="scientific">Marivita geojedonensis</name>
    <dbReference type="NCBI Taxonomy" id="1123756"/>
    <lineage>
        <taxon>Bacteria</taxon>
        <taxon>Pseudomonadati</taxon>
        <taxon>Pseudomonadota</taxon>
        <taxon>Alphaproteobacteria</taxon>
        <taxon>Rhodobacterales</taxon>
        <taxon>Roseobacteraceae</taxon>
        <taxon>Marivita</taxon>
    </lineage>
</organism>
<dbReference type="Proteomes" id="UP000193926">
    <property type="component" value="Unassembled WGS sequence"/>
</dbReference>
<protein>
    <recommendedName>
        <fullName evidence="1">HTH luxR-type domain-containing protein</fullName>
    </recommendedName>
</protein>